<organism evidence="2 3">
    <name type="scientific">Trichosporon asahii var. asahii (strain ATCC 90039 / CBS 2479 / JCM 2466 / KCTC 7840 / NBRC 103889/ NCYC 2677 / UAMH 7654)</name>
    <name type="common">Yeast</name>
    <dbReference type="NCBI Taxonomy" id="1186058"/>
    <lineage>
        <taxon>Eukaryota</taxon>
        <taxon>Fungi</taxon>
        <taxon>Dikarya</taxon>
        <taxon>Basidiomycota</taxon>
        <taxon>Agaricomycotina</taxon>
        <taxon>Tremellomycetes</taxon>
        <taxon>Trichosporonales</taxon>
        <taxon>Trichosporonaceae</taxon>
        <taxon>Trichosporon</taxon>
    </lineage>
</organism>
<dbReference type="PANTHER" id="PTHR37487:SF2">
    <property type="entry name" value="EXPRESSED PROTEIN"/>
    <property type="match status" value="1"/>
</dbReference>
<protein>
    <recommendedName>
        <fullName evidence="4">Secreted protein</fullName>
    </recommendedName>
</protein>
<dbReference type="Proteomes" id="UP000002748">
    <property type="component" value="Unassembled WGS sequence"/>
</dbReference>
<evidence type="ECO:0000256" key="1">
    <source>
        <dbReference type="SAM" id="SignalP"/>
    </source>
</evidence>
<dbReference type="PANTHER" id="PTHR37487">
    <property type="entry name" value="CHROMOSOME 1, WHOLE GENOME SHOTGUN SEQUENCE"/>
    <property type="match status" value="1"/>
</dbReference>
<dbReference type="EMBL" id="ALBS01000274">
    <property type="protein sequence ID" value="EJT46853.1"/>
    <property type="molecule type" value="Genomic_DNA"/>
</dbReference>
<dbReference type="RefSeq" id="XP_014178245.1">
    <property type="nucleotide sequence ID" value="XM_014322770.1"/>
</dbReference>
<evidence type="ECO:0008006" key="4">
    <source>
        <dbReference type="Google" id="ProtNLM"/>
    </source>
</evidence>
<dbReference type="GeneID" id="25987917"/>
<evidence type="ECO:0000313" key="2">
    <source>
        <dbReference type="EMBL" id="EJT46853.1"/>
    </source>
</evidence>
<dbReference type="KEGG" id="tasa:A1Q1_04404"/>
<sequence>MLYSAVISLLAAVAVVAQDCGATVATPNGLTTCQPTLLTWTGGQAPYYVSIIEGGNPNGKAFKTWPATEATSLTWKVAEVPAGQSITVQVKDGSGAVKYSAAIRTNRFGSGGWDAIAQLGESEALGACLQSDILKLLAARLEGD</sequence>
<comment type="caution">
    <text evidence="2">The sequence shown here is derived from an EMBL/GenBank/DDBJ whole genome shotgun (WGS) entry which is preliminary data.</text>
</comment>
<gene>
    <name evidence="2" type="ORF">A1Q1_04404</name>
</gene>
<accession>J5QDU6</accession>
<keyword evidence="1" id="KW-0732">Signal</keyword>
<dbReference type="VEuPathDB" id="FungiDB:A1Q1_04404"/>
<dbReference type="AlphaFoldDB" id="J5QDU6"/>
<reference evidence="2 3" key="1">
    <citation type="journal article" date="2012" name="Eukaryot. Cell">
        <title>Draft genome sequence of CBS 2479, the standard type strain of Trichosporon asahii.</title>
        <authorList>
            <person name="Yang R.Y."/>
            <person name="Li H.T."/>
            <person name="Zhu H."/>
            <person name="Zhou G.P."/>
            <person name="Wang M."/>
            <person name="Wang L."/>
        </authorList>
    </citation>
    <scope>NUCLEOTIDE SEQUENCE [LARGE SCALE GENOMIC DNA]</scope>
    <source>
        <strain evidence="3">ATCC 90039 / CBS 2479 / JCM 2466 / KCTC 7840 / NCYC 2677 / UAMH 7654</strain>
    </source>
</reference>
<feature type="chain" id="PRO_5003785363" description="Secreted protein" evidence="1">
    <location>
        <begin position="18"/>
        <end position="144"/>
    </location>
</feature>
<dbReference type="OrthoDB" id="3362246at2759"/>
<feature type="signal peptide" evidence="1">
    <location>
        <begin position="1"/>
        <end position="17"/>
    </location>
</feature>
<proteinExistence type="predicted"/>
<name>J5QDU6_TRIAS</name>
<dbReference type="HOGENOM" id="CLU_063099_4_1_1"/>
<evidence type="ECO:0000313" key="3">
    <source>
        <dbReference type="Proteomes" id="UP000002748"/>
    </source>
</evidence>